<accession>A0A383DSQ8</accession>
<sequence>MFNQLMASLPEGTEDDGLGGLHPSPRSEGKNCIRRRPSQGRRENLGFDTQTRQITLLRKQRTPK</sequence>
<protein>
    <submittedName>
        <fullName evidence="2">Uncharacterized protein</fullName>
    </submittedName>
</protein>
<gene>
    <name evidence="2" type="ORF">METZ01_LOCUS500183</name>
</gene>
<proteinExistence type="predicted"/>
<organism evidence="2">
    <name type="scientific">marine metagenome</name>
    <dbReference type="NCBI Taxonomy" id="408172"/>
    <lineage>
        <taxon>unclassified sequences</taxon>
        <taxon>metagenomes</taxon>
        <taxon>ecological metagenomes</taxon>
    </lineage>
</organism>
<name>A0A383DSQ8_9ZZZZ</name>
<reference evidence="2" key="1">
    <citation type="submission" date="2018-05" db="EMBL/GenBank/DDBJ databases">
        <authorList>
            <person name="Lanie J.A."/>
            <person name="Ng W.-L."/>
            <person name="Kazmierczak K.M."/>
            <person name="Andrzejewski T.M."/>
            <person name="Davidsen T.M."/>
            <person name="Wayne K.J."/>
            <person name="Tettelin H."/>
            <person name="Glass J.I."/>
            <person name="Rusch D."/>
            <person name="Podicherti R."/>
            <person name="Tsui H.-C.T."/>
            <person name="Winkler M.E."/>
        </authorList>
    </citation>
    <scope>NUCLEOTIDE SEQUENCE</scope>
</reference>
<evidence type="ECO:0000313" key="2">
    <source>
        <dbReference type="EMBL" id="SVE47329.1"/>
    </source>
</evidence>
<dbReference type="EMBL" id="UINC01219726">
    <property type="protein sequence ID" value="SVE47329.1"/>
    <property type="molecule type" value="Genomic_DNA"/>
</dbReference>
<evidence type="ECO:0000256" key="1">
    <source>
        <dbReference type="SAM" id="MobiDB-lite"/>
    </source>
</evidence>
<feature type="region of interest" description="Disordered" evidence="1">
    <location>
        <begin position="1"/>
        <end position="64"/>
    </location>
</feature>
<dbReference type="AlphaFoldDB" id="A0A383DSQ8"/>